<comment type="function">
    <text evidence="8">Endoribonuclease that plays a central role in RNA processing and decay. Required for the maturation of 5S and 16S rRNAs and the majority of tRNAs. Also involved in the degradation of most mRNAs.</text>
</comment>
<keyword evidence="13" id="KW-1185">Reference proteome</keyword>
<feature type="compositionally biased region" description="Basic residues" evidence="9">
    <location>
        <begin position="710"/>
        <end position="720"/>
    </location>
</feature>
<dbReference type="CDD" id="cd04453">
    <property type="entry name" value="S1_RNase_E"/>
    <property type="match status" value="1"/>
</dbReference>
<dbReference type="Gene3D" id="3.40.1260.20">
    <property type="entry name" value="Ribonuclease E, catalytic domain"/>
    <property type="match status" value="1"/>
</dbReference>
<reference evidence="12 13" key="1">
    <citation type="submission" date="2020-08" db="EMBL/GenBank/DDBJ databases">
        <title>Genomic Encyclopedia of Type Strains, Phase IV (KMG-IV): sequencing the most valuable type-strain genomes for metagenomic binning, comparative biology and taxonomic classification.</title>
        <authorList>
            <person name="Goeker M."/>
        </authorList>
    </citation>
    <scope>NUCLEOTIDE SEQUENCE [LARGE SCALE GENOMIC DNA]</scope>
    <source>
        <strain evidence="12 13">DSM 102238</strain>
    </source>
</reference>
<evidence type="ECO:0000256" key="5">
    <source>
        <dbReference type="ARBA" id="ARBA00022801"/>
    </source>
</evidence>
<comment type="subunit">
    <text evidence="8">Homotetramer formed by a dimer of dimers.</text>
</comment>
<feature type="region of interest" description="Disordered" evidence="9">
    <location>
        <begin position="866"/>
        <end position="961"/>
    </location>
</feature>
<keyword evidence="8" id="KW-0820">tRNA-binding</keyword>
<dbReference type="GO" id="GO:0005737">
    <property type="term" value="C:cytoplasm"/>
    <property type="evidence" value="ECO:0007669"/>
    <property type="project" value="UniProtKB-SubCell"/>
</dbReference>
<dbReference type="InterPro" id="IPR019307">
    <property type="entry name" value="RNA-bd_AU-1/RNase_E/G"/>
</dbReference>
<organism evidence="12 13">
    <name type="scientific">Aureimonas pseudogalii</name>
    <dbReference type="NCBI Taxonomy" id="1744844"/>
    <lineage>
        <taxon>Bacteria</taxon>
        <taxon>Pseudomonadati</taxon>
        <taxon>Pseudomonadota</taxon>
        <taxon>Alphaproteobacteria</taxon>
        <taxon>Hyphomicrobiales</taxon>
        <taxon>Aurantimonadaceae</taxon>
        <taxon>Aureimonas</taxon>
    </lineage>
</organism>
<evidence type="ECO:0000313" key="13">
    <source>
        <dbReference type="Proteomes" id="UP000542776"/>
    </source>
</evidence>
<dbReference type="InterPro" id="IPR012340">
    <property type="entry name" value="NA-bd_OB-fold"/>
</dbReference>
<evidence type="ECO:0000256" key="9">
    <source>
        <dbReference type="SAM" id="MobiDB-lite"/>
    </source>
</evidence>
<dbReference type="PANTHER" id="PTHR30001:SF1">
    <property type="entry name" value="RIBONUCLEASE E_G-LIKE PROTEIN, CHLOROPLASTIC"/>
    <property type="match status" value="1"/>
</dbReference>
<feature type="compositionally biased region" description="Acidic residues" evidence="9">
    <location>
        <begin position="220"/>
        <end position="238"/>
    </location>
</feature>
<dbReference type="GO" id="GO:0000049">
    <property type="term" value="F:tRNA binding"/>
    <property type="evidence" value="ECO:0007669"/>
    <property type="project" value="UniProtKB-KW"/>
</dbReference>
<feature type="region of interest" description="Disordered" evidence="9">
    <location>
        <begin position="644"/>
        <end position="666"/>
    </location>
</feature>
<accession>A0A7W6MK11</accession>
<feature type="region of interest" description="Disordered" evidence="9">
    <location>
        <begin position="95"/>
        <end position="242"/>
    </location>
</feature>
<dbReference type="GO" id="GO:0008033">
    <property type="term" value="P:tRNA processing"/>
    <property type="evidence" value="ECO:0007669"/>
    <property type="project" value="UniProtKB-UniRule"/>
</dbReference>
<dbReference type="GO" id="GO:0008270">
    <property type="term" value="F:zinc ion binding"/>
    <property type="evidence" value="ECO:0007669"/>
    <property type="project" value="UniProtKB-UniRule"/>
</dbReference>
<dbReference type="Gene3D" id="2.40.50.140">
    <property type="entry name" value="Nucleic acid-binding proteins"/>
    <property type="match status" value="2"/>
</dbReference>
<dbReference type="HAMAP" id="MF_00970">
    <property type="entry name" value="RNase_E"/>
    <property type="match status" value="1"/>
</dbReference>
<sequence>MANKMLIDASHPEETRVVVVKGNRIEEFDFESEHKKQIKGNIYLAKVTRVEPSLQAAFVEYGGNRHGFLAFSEIHPDYYQIPVADRQALIAEELARSQEEEEQDERKAAAKAARPPRTRRSTGPDAQAADVSDGDAVSEDVEPADLEDDHDGDVESDGEVSDAGSAQPGRYEDGHTDETSADAESDDEGTDGEAEASTERGGRGRRRSRRRERVSMASEGGDEEAEQVDEVGSEDAMEEVPVRSRLPRKQYKIQEVIKRRQILLVQVVKEERGNKGAALTTYLSLAGRYSVLMPNTARGGGISRKITNTADRKRLKEVARDLEVPKGMGIILRTAGANRTKAEVKRDYEYLMRMWETVRSLTLQSSAPALVYEEGSLIKRSIRDLYNKDIDQVIVAGENGYREARDFMRMLMPGQSKVVQPYREAVPIFARQGIEAQLDKMLQPSVTLKSGGYIIINQTEALVAIDVNSGRSTREHSVEDTAYQTNLEAAEEVARQLRLRDLAGLIVIDFIDMEEKRNNRNVEKRLKDCLKDDRARIQIGRISHFGLLEMSRQRIRASVLESTMQPCPICSGNGYIRSESSLALHVLRTIEEHLQKHGTHDLVVKVPTATALYVLNEKRSSIDELERSHGLRILIEAVEGHGHQHISIEHGAEASGRPEPIVPVEYEPEPDDEIEIDESEADDEIAEVTESVETVAEAAPSNEDEQRDGGRRRRRRRRGGRRDETGDVAASGEDAAADEDETAEDVSSGDDAGTNAEAAPADADDGQDEASRERRRRRRGRRGGRRTREDGAHDEAVMDVAGGAGAGEAISYGLSDEFASSAVEDDLAPVEIGDVADRSSDPEMVDAVDALEGVDLDGGRLEDLEADRNADAPDENEVMSASAEAGALIDGNPPLDVVFPDEEDATSVPNEIVESEIAAASDQPDSATRVPRVSANGEQAGADGDEQKPKRTGWWARRSFF</sequence>
<feature type="domain" description="RNase E/G thioredoxin-like" evidence="11">
    <location>
        <begin position="566"/>
        <end position="650"/>
    </location>
</feature>
<feature type="compositionally biased region" description="Acidic residues" evidence="9">
    <location>
        <begin position="735"/>
        <end position="748"/>
    </location>
</feature>
<keyword evidence="8" id="KW-0819">tRNA processing</keyword>
<comment type="cofactor">
    <cofactor evidence="8">
        <name>Zn(2+)</name>
        <dbReference type="ChEBI" id="CHEBI:29105"/>
    </cofactor>
    <text evidence="8">Binds 2 Zn(2+) ions per homotetramer.</text>
</comment>
<keyword evidence="8" id="KW-0862">Zinc</keyword>
<dbReference type="InterPro" id="IPR028878">
    <property type="entry name" value="RNase_E"/>
</dbReference>
<feature type="region of interest" description="Required for zinc-mediated homotetramerization and catalytic activity" evidence="8">
    <location>
        <begin position="567"/>
        <end position="570"/>
    </location>
</feature>
<feature type="binding site" evidence="8">
    <location>
        <position position="570"/>
    </location>
    <ligand>
        <name>Zn(2+)</name>
        <dbReference type="ChEBI" id="CHEBI:29105"/>
        <note>ligand shared between dimeric partners</note>
    </ligand>
</feature>
<proteinExistence type="inferred from homology"/>
<dbReference type="Proteomes" id="UP000542776">
    <property type="component" value="Unassembled WGS sequence"/>
</dbReference>
<feature type="binding site" evidence="8">
    <location>
        <position position="567"/>
    </location>
    <ligand>
        <name>Zn(2+)</name>
        <dbReference type="ChEBI" id="CHEBI:29105"/>
        <note>ligand shared between dimeric partners</note>
    </ligand>
</feature>
<dbReference type="NCBIfam" id="TIGR00757">
    <property type="entry name" value="RNaseEG"/>
    <property type="match status" value="1"/>
</dbReference>
<dbReference type="PANTHER" id="PTHR30001">
    <property type="entry name" value="RIBONUCLEASE"/>
    <property type="match status" value="1"/>
</dbReference>
<dbReference type="GO" id="GO:0006402">
    <property type="term" value="P:mRNA catabolic process"/>
    <property type="evidence" value="ECO:0007669"/>
    <property type="project" value="UniProtKB-UniRule"/>
</dbReference>
<keyword evidence="4 8" id="KW-0255">Endonuclease</keyword>
<dbReference type="Pfam" id="PF20833">
    <property type="entry name" value="RNase_E_G_Thio"/>
    <property type="match status" value="1"/>
</dbReference>
<dbReference type="AlphaFoldDB" id="A0A7W6MK11"/>
<dbReference type="EMBL" id="JACIEK010000006">
    <property type="protein sequence ID" value="MBB3998725.1"/>
    <property type="molecule type" value="Genomic_DNA"/>
</dbReference>
<feature type="compositionally biased region" description="Basic and acidic residues" evidence="9">
    <location>
        <begin position="786"/>
        <end position="796"/>
    </location>
</feature>
<dbReference type="InterPro" id="IPR048583">
    <property type="entry name" value="RNase_E_G_thioredoxin-like"/>
</dbReference>
<feature type="compositionally biased region" description="Acidic residues" evidence="9">
    <location>
        <begin position="179"/>
        <end position="196"/>
    </location>
</feature>
<evidence type="ECO:0000256" key="7">
    <source>
        <dbReference type="ARBA" id="ARBA00022884"/>
    </source>
</evidence>
<dbReference type="EC" id="3.1.26.12" evidence="8"/>
<feature type="compositionally biased region" description="Basic and acidic residues" evidence="9">
    <location>
        <begin position="95"/>
        <end position="108"/>
    </location>
</feature>
<evidence type="ECO:0000256" key="8">
    <source>
        <dbReference type="HAMAP-Rule" id="MF_00970"/>
    </source>
</evidence>
<keyword evidence="8" id="KW-0997">Cell inner membrane</keyword>
<evidence type="ECO:0000256" key="4">
    <source>
        <dbReference type="ARBA" id="ARBA00022759"/>
    </source>
</evidence>
<comment type="subcellular location">
    <subcellularLocation>
        <location evidence="8">Cytoplasm</location>
    </subcellularLocation>
    <subcellularLocation>
        <location evidence="8">Cell inner membrane</location>
        <topology evidence="8">Peripheral membrane protein</topology>
        <orientation evidence="8">Cytoplasmic side</orientation>
    </subcellularLocation>
</comment>
<dbReference type="RefSeq" id="WP_183200255.1">
    <property type="nucleotide sequence ID" value="NZ_JACIEK010000006.1"/>
</dbReference>
<evidence type="ECO:0000256" key="3">
    <source>
        <dbReference type="ARBA" id="ARBA00022723"/>
    </source>
</evidence>
<keyword evidence="5 8" id="KW-0378">Hydrolase</keyword>
<protein>
    <recommendedName>
        <fullName evidence="8">Ribonuclease E</fullName>
        <shortName evidence="8">RNase E</shortName>
        <ecNumber evidence="8">3.1.26.12</ecNumber>
    </recommendedName>
</protein>
<evidence type="ECO:0000256" key="6">
    <source>
        <dbReference type="ARBA" id="ARBA00022842"/>
    </source>
</evidence>
<evidence type="ECO:0000259" key="10">
    <source>
        <dbReference type="Pfam" id="PF10150"/>
    </source>
</evidence>
<feature type="binding site" evidence="8">
    <location>
        <position position="509"/>
    </location>
    <ligand>
        <name>Mg(2+)</name>
        <dbReference type="ChEBI" id="CHEBI:18420"/>
        <note>catalytic</note>
    </ligand>
</feature>
<keyword evidence="3 8" id="KW-0479">Metal-binding</keyword>
<keyword evidence="1 8" id="KW-0963">Cytoplasm</keyword>
<evidence type="ECO:0000256" key="1">
    <source>
        <dbReference type="ARBA" id="ARBA00022490"/>
    </source>
</evidence>
<comment type="cofactor">
    <cofactor evidence="8">
        <name>Mg(2+)</name>
        <dbReference type="ChEBI" id="CHEBI:18420"/>
    </cofactor>
    <text evidence="8">Binds 1 Mg(2+) ion per subunit.</text>
</comment>
<keyword evidence="8" id="KW-1003">Cell membrane</keyword>
<feature type="domain" description="RNA-binding protein AU-1/Ribonuclease E/G" evidence="10">
    <location>
        <begin position="284"/>
        <end position="554"/>
    </location>
</feature>
<dbReference type="SUPFAM" id="SSF50249">
    <property type="entry name" value="Nucleic acid-binding proteins"/>
    <property type="match status" value="1"/>
</dbReference>
<keyword evidence="8" id="KW-0699">rRNA-binding</keyword>
<dbReference type="GO" id="GO:0000287">
    <property type="term" value="F:magnesium ion binding"/>
    <property type="evidence" value="ECO:0007669"/>
    <property type="project" value="UniProtKB-UniRule"/>
</dbReference>
<evidence type="ECO:0000256" key="2">
    <source>
        <dbReference type="ARBA" id="ARBA00022722"/>
    </source>
</evidence>
<feature type="compositionally biased region" description="Acidic residues" evidence="9">
    <location>
        <begin position="132"/>
        <end position="160"/>
    </location>
</feature>
<evidence type="ECO:0000259" key="11">
    <source>
        <dbReference type="Pfam" id="PF20833"/>
    </source>
</evidence>
<comment type="similarity">
    <text evidence="8">Belongs to the RNase E/G family. RNase E subfamily.</text>
</comment>
<evidence type="ECO:0000313" key="12">
    <source>
        <dbReference type="EMBL" id="MBB3998725.1"/>
    </source>
</evidence>
<keyword evidence="8" id="KW-0698">rRNA processing</keyword>
<keyword evidence="6 8" id="KW-0460">Magnesium</keyword>
<keyword evidence="7 8" id="KW-0694">RNA-binding</keyword>
<comment type="caution">
    <text evidence="12">The sequence shown here is derived from an EMBL/GenBank/DDBJ whole genome shotgun (WGS) entry which is preliminary data.</text>
</comment>
<dbReference type="GO" id="GO:0009898">
    <property type="term" value="C:cytoplasmic side of plasma membrane"/>
    <property type="evidence" value="ECO:0007669"/>
    <property type="project" value="UniProtKB-UniRule"/>
</dbReference>
<dbReference type="Pfam" id="PF10150">
    <property type="entry name" value="RNase_E_G"/>
    <property type="match status" value="1"/>
</dbReference>
<name>A0A7W6MK11_9HYPH</name>
<dbReference type="GO" id="GO:0019843">
    <property type="term" value="F:rRNA binding"/>
    <property type="evidence" value="ECO:0007669"/>
    <property type="project" value="UniProtKB-KW"/>
</dbReference>
<dbReference type="GO" id="GO:0006364">
    <property type="term" value="P:rRNA processing"/>
    <property type="evidence" value="ECO:0007669"/>
    <property type="project" value="UniProtKB-UniRule"/>
</dbReference>
<gene>
    <name evidence="8" type="primary">rne</name>
    <name evidence="12" type="ORF">GGR04_002573</name>
</gene>
<feature type="compositionally biased region" description="Basic residues" evidence="9">
    <location>
        <begin position="203"/>
        <end position="212"/>
    </location>
</feature>
<keyword evidence="2 8" id="KW-0540">Nuclease</keyword>
<comment type="catalytic activity">
    <reaction evidence="8">
        <text>Endonucleolytic cleavage of single-stranded RNA in A- and U-rich regions.</text>
        <dbReference type="EC" id="3.1.26.12"/>
    </reaction>
</comment>
<feature type="binding site" evidence="8">
    <location>
        <position position="466"/>
    </location>
    <ligand>
        <name>Mg(2+)</name>
        <dbReference type="ChEBI" id="CHEBI:18420"/>
        <note>catalytic</note>
    </ligand>
</feature>
<dbReference type="GO" id="GO:0008995">
    <property type="term" value="F:ribonuclease E activity"/>
    <property type="evidence" value="ECO:0007669"/>
    <property type="project" value="UniProtKB-EC"/>
</dbReference>
<feature type="compositionally biased region" description="Basic residues" evidence="9">
    <location>
        <begin position="773"/>
        <end position="785"/>
    </location>
</feature>
<dbReference type="InterPro" id="IPR004659">
    <property type="entry name" value="RNase_E/G"/>
</dbReference>
<feature type="region of interest" description="Disordered" evidence="9">
    <location>
        <begin position="692"/>
        <end position="800"/>
    </location>
</feature>
<keyword evidence="8" id="KW-0472">Membrane</keyword>